<dbReference type="AlphaFoldDB" id="A0A5B7D747"/>
<proteinExistence type="predicted"/>
<dbReference type="Proteomes" id="UP000324222">
    <property type="component" value="Unassembled WGS sequence"/>
</dbReference>
<accession>A0A5B7D747</accession>
<evidence type="ECO:0000313" key="1">
    <source>
        <dbReference type="EMBL" id="MPC17118.1"/>
    </source>
</evidence>
<dbReference type="EMBL" id="VSRR010000560">
    <property type="protein sequence ID" value="MPC17118.1"/>
    <property type="molecule type" value="Genomic_DNA"/>
</dbReference>
<organism evidence="1 2">
    <name type="scientific">Portunus trituberculatus</name>
    <name type="common">Swimming crab</name>
    <name type="synonym">Neptunus trituberculatus</name>
    <dbReference type="NCBI Taxonomy" id="210409"/>
    <lineage>
        <taxon>Eukaryota</taxon>
        <taxon>Metazoa</taxon>
        <taxon>Ecdysozoa</taxon>
        <taxon>Arthropoda</taxon>
        <taxon>Crustacea</taxon>
        <taxon>Multicrustacea</taxon>
        <taxon>Malacostraca</taxon>
        <taxon>Eumalacostraca</taxon>
        <taxon>Eucarida</taxon>
        <taxon>Decapoda</taxon>
        <taxon>Pleocyemata</taxon>
        <taxon>Brachyura</taxon>
        <taxon>Eubrachyura</taxon>
        <taxon>Portunoidea</taxon>
        <taxon>Portunidae</taxon>
        <taxon>Portuninae</taxon>
        <taxon>Portunus</taxon>
    </lineage>
</organism>
<protein>
    <submittedName>
        <fullName evidence="1">Uncharacterized protein</fullName>
    </submittedName>
</protein>
<name>A0A5B7D747_PORTR</name>
<keyword evidence="2" id="KW-1185">Reference proteome</keyword>
<comment type="caution">
    <text evidence="1">The sequence shown here is derived from an EMBL/GenBank/DDBJ whole genome shotgun (WGS) entry which is preliminary data.</text>
</comment>
<evidence type="ECO:0000313" key="2">
    <source>
        <dbReference type="Proteomes" id="UP000324222"/>
    </source>
</evidence>
<reference evidence="1 2" key="1">
    <citation type="submission" date="2019-05" db="EMBL/GenBank/DDBJ databases">
        <title>Another draft genome of Portunus trituberculatus and its Hox gene families provides insights of decapod evolution.</title>
        <authorList>
            <person name="Jeong J.-H."/>
            <person name="Song I."/>
            <person name="Kim S."/>
            <person name="Choi T."/>
            <person name="Kim D."/>
            <person name="Ryu S."/>
            <person name="Kim W."/>
        </authorList>
    </citation>
    <scope>NUCLEOTIDE SEQUENCE [LARGE SCALE GENOMIC DNA]</scope>
    <source>
        <tissue evidence="1">Muscle</tissue>
    </source>
</reference>
<sequence>MSPQGSSGFVWCSLTLVGRYFTPWEPPCMCPVLGPSLVLAKNAAQRGFTSTRWVHTAHACPTLKGILYSIYHPKF</sequence>
<gene>
    <name evidence="1" type="ORF">E2C01_009966</name>
</gene>